<dbReference type="FunFam" id="2.90.10.10:FF:000012">
    <property type="entry name" value="Serine/threonine-protein kinase"/>
    <property type="match status" value="1"/>
</dbReference>
<evidence type="ECO:0000256" key="15">
    <source>
        <dbReference type="ARBA" id="ARBA00023180"/>
    </source>
</evidence>
<dbReference type="InterPro" id="IPR000858">
    <property type="entry name" value="S_locus_glycoprot_dom"/>
</dbReference>
<comment type="subcellular location">
    <subcellularLocation>
        <location evidence="1">Cell membrane</location>
        <topology evidence="1">Single-pass type I membrane protein</topology>
    </subcellularLocation>
</comment>
<dbReference type="CDD" id="cd00028">
    <property type="entry name" value="B_lectin"/>
    <property type="match status" value="1"/>
</dbReference>
<evidence type="ECO:0000256" key="16">
    <source>
        <dbReference type="ARBA" id="ARBA00047899"/>
    </source>
</evidence>
<dbReference type="InterPro" id="IPR036426">
    <property type="entry name" value="Bulb-type_lectin_dom_sf"/>
</dbReference>
<dbReference type="GO" id="GO:0051707">
    <property type="term" value="P:response to other organism"/>
    <property type="evidence" value="ECO:0007669"/>
    <property type="project" value="UniProtKB-ARBA"/>
</dbReference>
<dbReference type="InterPro" id="IPR008271">
    <property type="entry name" value="Ser/Thr_kinase_AS"/>
</dbReference>
<keyword evidence="14" id="KW-0675">Receptor</keyword>
<dbReference type="PANTHER" id="PTHR27002">
    <property type="entry name" value="RECEPTOR-LIKE SERINE/THREONINE-PROTEIN KINASE SD1-8"/>
    <property type="match status" value="1"/>
</dbReference>
<comment type="catalytic activity">
    <reaction evidence="16 18">
        <text>L-threonyl-[protein] + ATP = O-phospho-L-threonyl-[protein] + ADP + H(+)</text>
        <dbReference type="Rhea" id="RHEA:46608"/>
        <dbReference type="Rhea" id="RHEA-COMP:11060"/>
        <dbReference type="Rhea" id="RHEA-COMP:11605"/>
        <dbReference type="ChEBI" id="CHEBI:15378"/>
        <dbReference type="ChEBI" id="CHEBI:30013"/>
        <dbReference type="ChEBI" id="CHEBI:30616"/>
        <dbReference type="ChEBI" id="CHEBI:61977"/>
        <dbReference type="ChEBI" id="CHEBI:456216"/>
        <dbReference type="EC" id="2.7.11.1"/>
    </reaction>
</comment>
<dbReference type="EMBL" id="OZ075121">
    <property type="protein sequence ID" value="CAL4902398.1"/>
    <property type="molecule type" value="Genomic_DNA"/>
</dbReference>
<keyword evidence="3 18" id="KW-0723">Serine/threonine-protein kinase</keyword>
<dbReference type="Pfam" id="PF00954">
    <property type="entry name" value="S_locus_glycop"/>
    <property type="match status" value="1"/>
</dbReference>
<dbReference type="PROSITE" id="PS50948">
    <property type="entry name" value="PAN"/>
    <property type="match status" value="1"/>
</dbReference>
<feature type="compositionally biased region" description="Basic and acidic residues" evidence="19">
    <location>
        <begin position="516"/>
        <end position="528"/>
    </location>
</feature>
<dbReference type="PANTHER" id="PTHR27002:SF852">
    <property type="entry name" value="RECEPTOR-LIKE SERINE_THREONINE-PROTEIN KINASE"/>
    <property type="match status" value="1"/>
</dbReference>
<dbReference type="InterPro" id="IPR011009">
    <property type="entry name" value="Kinase-like_dom_sf"/>
</dbReference>
<evidence type="ECO:0000256" key="11">
    <source>
        <dbReference type="ARBA" id="ARBA00022989"/>
    </source>
</evidence>
<evidence type="ECO:0000313" key="25">
    <source>
        <dbReference type="EMBL" id="CAL4902398.1"/>
    </source>
</evidence>
<evidence type="ECO:0000256" key="13">
    <source>
        <dbReference type="ARBA" id="ARBA00023157"/>
    </source>
</evidence>
<reference evidence="25 26" key="2">
    <citation type="submission" date="2024-10" db="EMBL/GenBank/DDBJ databases">
        <authorList>
            <person name="Ryan C."/>
        </authorList>
    </citation>
    <scope>NUCLEOTIDE SEQUENCE [LARGE SCALE GENOMIC DNA]</scope>
</reference>
<evidence type="ECO:0000256" key="6">
    <source>
        <dbReference type="ARBA" id="ARBA00022692"/>
    </source>
</evidence>
<dbReference type="SMART" id="SM00108">
    <property type="entry name" value="B_lectin"/>
    <property type="match status" value="1"/>
</dbReference>
<dbReference type="Pfam" id="PF11883">
    <property type="entry name" value="DUF3403"/>
    <property type="match status" value="1"/>
</dbReference>
<dbReference type="PROSITE" id="PS00108">
    <property type="entry name" value="PROTEIN_KINASE_ST"/>
    <property type="match status" value="1"/>
</dbReference>
<evidence type="ECO:0000313" key="26">
    <source>
        <dbReference type="Proteomes" id="UP001497457"/>
    </source>
</evidence>
<name>A0ABC8W4W3_9POAL</name>
<dbReference type="InterPro" id="IPR000719">
    <property type="entry name" value="Prot_kinase_dom"/>
</dbReference>
<keyword evidence="10 18" id="KW-0067">ATP-binding</keyword>
<dbReference type="Pfam" id="PF08276">
    <property type="entry name" value="PAN_2"/>
    <property type="match status" value="1"/>
</dbReference>
<evidence type="ECO:0000256" key="9">
    <source>
        <dbReference type="ARBA" id="ARBA00022777"/>
    </source>
</evidence>
<evidence type="ECO:0000256" key="21">
    <source>
        <dbReference type="SAM" id="SignalP"/>
    </source>
</evidence>
<feature type="domain" description="Apple" evidence="24">
    <location>
        <begin position="366"/>
        <end position="457"/>
    </location>
</feature>
<keyword evidence="6 20" id="KW-0812">Transmembrane</keyword>
<dbReference type="PIRSF" id="PIRSF000641">
    <property type="entry name" value="SRK"/>
    <property type="match status" value="1"/>
</dbReference>
<keyword evidence="12 20" id="KW-0472">Membrane</keyword>
<evidence type="ECO:0000256" key="8">
    <source>
        <dbReference type="ARBA" id="ARBA00022741"/>
    </source>
</evidence>
<evidence type="ECO:0000256" key="5">
    <source>
        <dbReference type="ARBA" id="ARBA00022679"/>
    </source>
</evidence>
<evidence type="ECO:0000256" key="17">
    <source>
        <dbReference type="ARBA" id="ARBA00048679"/>
    </source>
</evidence>
<evidence type="ECO:0000259" key="22">
    <source>
        <dbReference type="PROSITE" id="PS50011"/>
    </source>
</evidence>
<evidence type="ECO:0000256" key="1">
    <source>
        <dbReference type="ARBA" id="ARBA00004251"/>
    </source>
</evidence>
<dbReference type="InterPro" id="IPR024171">
    <property type="entry name" value="SRK-like_kinase"/>
</dbReference>
<keyword evidence="8 18" id="KW-0547">Nucleotide-binding</keyword>
<keyword evidence="11 20" id="KW-1133">Transmembrane helix</keyword>
<keyword evidence="5 18" id="KW-0808">Transferase</keyword>
<dbReference type="FunFam" id="3.30.200.20:FF:000330">
    <property type="entry name" value="G-type lectin S-receptor-like serine/threonine-protein kinase At4g03230"/>
    <property type="match status" value="1"/>
</dbReference>
<keyword evidence="26" id="KW-1185">Reference proteome</keyword>
<evidence type="ECO:0000256" key="20">
    <source>
        <dbReference type="SAM" id="Phobius"/>
    </source>
</evidence>
<dbReference type="Gene3D" id="1.10.510.10">
    <property type="entry name" value="Transferase(Phosphotransferase) domain 1"/>
    <property type="match status" value="1"/>
</dbReference>
<dbReference type="SUPFAM" id="SSF56112">
    <property type="entry name" value="Protein kinase-like (PK-like)"/>
    <property type="match status" value="1"/>
</dbReference>
<evidence type="ECO:0000256" key="14">
    <source>
        <dbReference type="ARBA" id="ARBA00023170"/>
    </source>
</evidence>
<dbReference type="InterPro" id="IPR003609">
    <property type="entry name" value="Pan_app"/>
</dbReference>
<dbReference type="CDD" id="cd01098">
    <property type="entry name" value="PAN_AP_plant"/>
    <property type="match status" value="1"/>
</dbReference>
<evidence type="ECO:0000259" key="24">
    <source>
        <dbReference type="PROSITE" id="PS50948"/>
    </source>
</evidence>
<dbReference type="EC" id="2.7.11.1" evidence="18"/>
<accession>A0ABC8W4W3</accession>
<dbReference type="InterPro" id="IPR021820">
    <property type="entry name" value="S-locus_recpt_kinase_C"/>
</dbReference>
<dbReference type="Pfam" id="PF01453">
    <property type="entry name" value="B_lectin"/>
    <property type="match status" value="1"/>
</dbReference>
<dbReference type="SUPFAM" id="SSF51110">
    <property type="entry name" value="alpha-D-mannose-specific plant lectins"/>
    <property type="match status" value="1"/>
</dbReference>
<feature type="signal peptide" evidence="21">
    <location>
        <begin position="1"/>
        <end position="27"/>
    </location>
</feature>
<evidence type="ECO:0000259" key="23">
    <source>
        <dbReference type="PROSITE" id="PS50927"/>
    </source>
</evidence>
<organism evidence="25 26">
    <name type="scientific">Urochloa decumbens</name>
    <dbReference type="NCBI Taxonomy" id="240449"/>
    <lineage>
        <taxon>Eukaryota</taxon>
        <taxon>Viridiplantae</taxon>
        <taxon>Streptophyta</taxon>
        <taxon>Embryophyta</taxon>
        <taxon>Tracheophyta</taxon>
        <taxon>Spermatophyta</taxon>
        <taxon>Magnoliopsida</taxon>
        <taxon>Liliopsida</taxon>
        <taxon>Poales</taxon>
        <taxon>Poaceae</taxon>
        <taxon>PACMAD clade</taxon>
        <taxon>Panicoideae</taxon>
        <taxon>Panicodae</taxon>
        <taxon>Paniceae</taxon>
        <taxon>Melinidinae</taxon>
        <taxon>Urochloa</taxon>
    </lineage>
</organism>
<dbReference type="SMART" id="SM00220">
    <property type="entry name" value="S_TKc"/>
    <property type="match status" value="1"/>
</dbReference>
<feature type="domain" description="Bulb-type lectin" evidence="23">
    <location>
        <begin position="28"/>
        <end position="156"/>
    </location>
</feature>
<dbReference type="Proteomes" id="UP001497457">
    <property type="component" value="Chromosome 11b"/>
</dbReference>
<gene>
    <name evidence="25" type="ORF">URODEC1_LOCUS9941</name>
</gene>
<keyword evidence="7 21" id="KW-0732">Signal</keyword>
<dbReference type="Gene3D" id="2.90.10.10">
    <property type="entry name" value="Bulb-type lectin domain"/>
    <property type="match status" value="1"/>
</dbReference>
<keyword evidence="2" id="KW-1003">Cell membrane</keyword>
<feature type="domain" description="Protein kinase" evidence="22">
    <location>
        <begin position="547"/>
        <end position="834"/>
    </location>
</feature>
<dbReference type="FunFam" id="1.10.510.10:FF:000060">
    <property type="entry name" value="G-type lectin S-receptor-like serine/threonine-protein kinase"/>
    <property type="match status" value="1"/>
</dbReference>
<dbReference type="AlphaFoldDB" id="A0ABC8W4W3"/>
<dbReference type="GO" id="GO:0005524">
    <property type="term" value="F:ATP binding"/>
    <property type="evidence" value="ECO:0007669"/>
    <property type="project" value="UniProtKB-KW"/>
</dbReference>
<dbReference type="PROSITE" id="PS50927">
    <property type="entry name" value="BULB_LECTIN"/>
    <property type="match status" value="1"/>
</dbReference>
<evidence type="ECO:0000256" key="7">
    <source>
        <dbReference type="ARBA" id="ARBA00022729"/>
    </source>
</evidence>
<proteinExistence type="inferred from homology"/>
<comment type="catalytic activity">
    <reaction evidence="17 18">
        <text>L-seryl-[protein] + ATP = O-phospho-L-seryl-[protein] + ADP + H(+)</text>
        <dbReference type="Rhea" id="RHEA:17989"/>
        <dbReference type="Rhea" id="RHEA-COMP:9863"/>
        <dbReference type="Rhea" id="RHEA-COMP:11604"/>
        <dbReference type="ChEBI" id="CHEBI:15378"/>
        <dbReference type="ChEBI" id="CHEBI:29999"/>
        <dbReference type="ChEBI" id="CHEBI:30616"/>
        <dbReference type="ChEBI" id="CHEBI:83421"/>
        <dbReference type="ChEBI" id="CHEBI:456216"/>
        <dbReference type="EC" id="2.7.11.1"/>
    </reaction>
</comment>
<feature type="transmembrane region" description="Helical" evidence="20">
    <location>
        <begin position="473"/>
        <end position="496"/>
    </location>
</feature>
<evidence type="ECO:0000256" key="10">
    <source>
        <dbReference type="ARBA" id="ARBA00022840"/>
    </source>
</evidence>
<dbReference type="CDD" id="cd14066">
    <property type="entry name" value="STKc_IRAK"/>
    <property type="match status" value="1"/>
</dbReference>
<dbReference type="PROSITE" id="PS50011">
    <property type="entry name" value="PROTEIN_KINASE_DOM"/>
    <property type="match status" value="1"/>
</dbReference>
<feature type="chain" id="PRO_5044788601" description="Receptor-like serine/threonine-protein kinase" evidence="21">
    <location>
        <begin position="28"/>
        <end position="865"/>
    </location>
</feature>
<sequence>MPPTHRLHLRLAVGILLLLLLPAASRARDTIAPGQPLRGNETLVSSGTGTFALGFFSPPDSNNTYVGIWYAKLPVRTVVWVANRAAPLPGAAAHNAGATLSVTAACALAVASANGTAVWSSPSSAAAAAPCAARIQDDGNLVVVSDQQQQQRGGRVGRVAWQGFDHPTDTLLPGMRLGVDFAAGLNMTLTAWASPSDPSPGPVVAAMTTSGDPEVFIWNGATKVWRSGPWDGVQFTGVPDTVTYKSLGFSFRFVNDAQEATYSFQVRDPSIVTRLVVNGTGGGAGAGAGGLMQRWTWLEAAGAWNLYWYAPKDQCDAVSPCGPNGVCDTNTVPPCRCLRGFVPRSPAAWALRDGRDGCARATPLDCGGGNRTGGSSDDGFAVLAHAKVPDTTEAVVDYGSGLEECRRRCLRNCSCTAYANANLTGEPGRRGCVMWTGGLDDLRVYPGYGQDLYYRLAAADLASTSKSKKKINIVVAIVVSITALALLLAVAGFFIWREKKTKARKPGSSTWRAGTRSKEGSEGKDHGDDLELPIYDYETIAKATENFSTENKLGEGGFGPVYKGKLEDGQEIAVKTLSRTSTQGLEEFKNEVLLIAKLQHRNLVRLIGCSISGPDKILMYEYMENKSLDCFLFGTTKSKLLDWTTRYSIIEGIARGLLYLHQDSRYRIIHRDLKTSNILLDKDMTPKISDFGMARMFGNDDTEINTLRVVGTYGYMAPEYAMDGVFSVKSDVFSFGVIVLEIITGTRNRGVYSYSGHLNLLAHAWSLLNEGKGLDLVDENLNGSFNSDEVLKCLKVGLLCVQENPDDRPLMSQVLMMLASTDTASLPTPKQPGFAARRAAAEDTSWSKPDCSVVDSMTITMVEGR</sequence>
<comment type="similarity">
    <text evidence="18">Belongs to the protein kinase superfamily. Ser/Thr protein kinase family.</text>
</comment>
<dbReference type="Gene3D" id="3.30.200.20">
    <property type="entry name" value="Phosphorylase Kinase, domain 1"/>
    <property type="match status" value="1"/>
</dbReference>
<dbReference type="InterPro" id="IPR001245">
    <property type="entry name" value="Ser-Thr/Tyr_kinase_cat_dom"/>
</dbReference>
<evidence type="ECO:0000256" key="2">
    <source>
        <dbReference type="ARBA" id="ARBA00022475"/>
    </source>
</evidence>
<evidence type="ECO:0000256" key="4">
    <source>
        <dbReference type="ARBA" id="ARBA00022536"/>
    </source>
</evidence>
<evidence type="ECO:0000256" key="3">
    <source>
        <dbReference type="ARBA" id="ARBA00022527"/>
    </source>
</evidence>
<keyword evidence="9 18" id="KW-0418">Kinase</keyword>
<evidence type="ECO:0000256" key="19">
    <source>
        <dbReference type="SAM" id="MobiDB-lite"/>
    </source>
</evidence>
<keyword evidence="4" id="KW-0245">EGF-like domain</keyword>
<evidence type="ECO:0000256" key="18">
    <source>
        <dbReference type="PIRNR" id="PIRNR000641"/>
    </source>
</evidence>
<feature type="region of interest" description="Disordered" evidence="19">
    <location>
        <begin position="505"/>
        <end position="528"/>
    </location>
</feature>
<keyword evidence="15" id="KW-0325">Glycoprotein</keyword>
<dbReference type="GO" id="GO:0005886">
    <property type="term" value="C:plasma membrane"/>
    <property type="evidence" value="ECO:0007669"/>
    <property type="project" value="UniProtKB-SubCell"/>
</dbReference>
<dbReference type="InterPro" id="IPR001480">
    <property type="entry name" value="Bulb-type_lectin_dom"/>
</dbReference>
<dbReference type="Pfam" id="PF07714">
    <property type="entry name" value="PK_Tyr_Ser-Thr"/>
    <property type="match status" value="1"/>
</dbReference>
<evidence type="ECO:0000256" key="12">
    <source>
        <dbReference type="ARBA" id="ARBA00023136"/>
    </source>
</evidence>
<reference evidence="26" key="1">
    <citation type="submission" date="2024-06" db="EMBL/GenBank/DDBJ databases">
        <authorList>
            <person name="Ryan C."/>
        </authorList>
    </citation>
    <scope>NUCLEOTIDE SEQUENCE [LARGE SCALE GENOMIC DNA]</scope>
</reference>
<dbReference type="SMART" id="SM00473">
    <property type="entry name" value="PAN_AP"/>
    <property type="match status" value="1"/>
</dbReference>
<keyword evidence="13" id="KW-1015">Disulfide bond</keyword>
<protein>
    <recommendedName>
        <fullName evidence="18">Receptor-like serine/threonine-protein kinase</fullName>
        <ecNumber evidence="18">2.7.11.1</ecNumber>
    </recommendedName>
</protein>
<dbReference type="GO" id="GO:0004674">
    <property type="term" value="F:protein serine/threonine kinase activity"/>
    <property type="evidence" value="ECO:0007669"/>
    <property type="project" value="UniProtKB-KW"/>
</dbReference>